<evidence type="ECO:0000313" key="2">
    <source>
        <dbReference type="Proteomes" id="UP000005396"/>
    </source>
</evidence>
<sequence length="39" mass="4409">MPALLFNYIVNTLKAVSQRQCGLGIFNLFYFLMFSPPGP</sequence>
<gene>
    <name evidence="1" type="ORF">CLOBOL_02986</name>
</gene>
<dbReference type="EMBL" id="ABCC02000028">
    <property type="protein sequence ID" value="EDP16652.1"/>
    <property type="molecule type" value="Genomic_DNA"/>
</dbReference>
<comment type="caution">
    <text evidence="1">The sequence shown here is derived from an EMBL/GenBank/DDBJ whole genome shotgun (WGS) entry which is preliminary data.</text>
</comment>
<dbReference type="AlphaFoldDB" id="A8RRE7"/>
<dbReference type="PaxDb" id="411902-CLOBOL_02986"/>
<organism evidence="1 2">
    <name type="scientific">Enterocloster bolteae (strain ATCC BAA-613 / DSM 15670 / CCUG 46953 / JCM 12243 / WAL 16351)</name>
    <name type="common">Clostridium bolteae</name>
    <dbReference type="NCBI Taxonomy" id="411902"/>
    <lineage>
        <taxon>Bacteria</taxon>
        <taxon>Bacillati</taxon>
        <taxon>Bacillota</taxon>
        <taxon>Clostridia</taxon>
        <taxon>Lachnospirales</taxon>
        <taxon>Lachnospiraceae</taxon>
        <taxon>Enterocloster</taxon>
    </lineage>
</organism>
<evidence type="ECO:0000313" key="1">
    <source>
        <dbReference type="EMBL" id="EDP16652.1"/>
    </source>
</evidence>
<proteinExistence type="predicted"/>
<reference evidence="1 2" key="2">
    <citation type="submission" date="2007-09" db="EMBL/GenBank/DDBJ databases">
        <title>Draft genome sequence of Clostridium bolteae (ATCC BAA-613).</title>
        <authorList>
            <person name="Sudarsanam P."/>
            <person name="Ley R."/>
            <person name="Guruge J."/>
            <person name="Turnbaugh P.J."/>
            <person name="Mahowald M."/>
            <person name="Liep D."/>
            <person name="Gordon J."/>
        </authorList>
    </citation>
    <scope>NUCLEOTIDE SEQUENCE [LARGE SCALE GENOMIC DNA]</scope>
    <source>
        <strain evidence="2">ATCC BAA-613 / DSM 15670 / CCUG 46953 / JCM 12243 / WAL 16351</strain>
    </source>
</reference>
<accession>A8RRE7</accession>
<dbReference type="Proteomes" id="UP000005396">
    <property type="component" value="Unassembled WGS sequence"/>
</dbReference>
<dbReference type="HOGENOM" id="CLU_3307268_0_0_9"/>
<protein>
    <submittedName>
        <fullName evidence="1">Uncharacterized protein</fullName>
    </submittedName>
</protein>
<name>A8RRE7_ENTBW</name>
<reference evidence="1 2" key="1">
    <citation type="submission" date="2007-08" db="EMBL/GenBank/DDBJ databases">
        <authorList>
            <person name="Fulton L."/>
            <person name="Clifton S."/>
            <person name="Fulton B."/>
            <person name="Xu J."/>
            <person name="Minx P."/>
            <person name="Pepin K.H."/>
            <person name="Johnson M."/>
            <person name="Thiruvilangam P."/>
            <person name="Bhonagiri V."/>
            <person name="Nash W.E."/>
            <person name="Mardis E.R."/>
            <person name="Wilson R.K."/>
        </authorList>
    </citation>
    <scope>NUCLEOTIDE SEQUENCE [LARGE SCALE GENOMIC DNA]</scope>
    <source>
        <strain evidence="2">ATCC BAA-613 / DSM 15670 / CCUG 46953 / JCM 12243 / WAL 16351</strain>
    </source>
</reference>